<accession>A0ABP9S513</accession>
<evidence type="ECO:0000313" key="1">
    <source>
        <dbReference type="EMBL" id="GAA5191454.1"/>
    </source>
</evidence>
<comment type="caution">
    <text evidence="1">The sequence shown here is derived from an EMBL/GenBank/DDBJ whole genome shotgun (WGS) entry which is preliminary data.</text>
</comment>
<proteinExistence type="predicted"/>
<gene>
    <name evidence="1" type="ORF">GCM10025772_18280</name>
</gene>
<dbReference type="Proteomes" id="UP001501600">
    <property type="component" value="Unassembled WGS sequence"/>
</dbReference>
<dbReference type="InterPro" id="IPR016035">
    <property type="entry name" value="Acyl_Trfase/lysoPLipase"/>
</dbReference>
<protein>
    <recommendedName>
        <fullName evidence="3">Alpha/beta hydrolase</fullName>
    </recommendedName>
</protein>
<dbReference type="RefSeq" id="WP_345316751.1">
    <property type="nucleotide sequence ID" value="NZ_BAABLF010000011.1"/>
</dbReference>
<keyword evidence="2" id="KW-1185">Reference proteome</keyword>
<evidence type="ECO:0000313" key="2">
    <source>
        <dbReference type="Proteomes" id="UP001501600"/>
    </source>
</evidence>
<organism evidence="1 2">
    <name type="scientific">Ferrimonas gelatinilytica</name>
    <dbReference type="NCBI Taxonomy" id="1255257"/>
    <lineage>
        <taxon>Bacteria</taxon>
        <taxon>Pseudomonadati</taxon>
        <taxon>Pseudomonadota</taxon>
        <taxon>Gammaproteobacteria</taxon>
        <taxon>Alteromonadales</taxon>
        <taxon>Ferrimonadaceae</taxon>
        <taxon>Ferrimonas</taxon>
    </lineage>
</organism>
<dbReference type="EMBL" id="BAABLF010000011">
    <property type="protein sequence ID" value="GAA5191454.1"/>
    <property type="molecule type" value="Genomic_DNA"/>
</dbReference>
<reference evidence="2" key="1">
    <citation type="journal article" date="2019" name="Int. J. Syst. Evol. Microbiol.">
        <title>The Global Catalogue of Microorganisms (GCM) 10K type strain sequencing project: providing services to taxonomists for standard genome sequencing and annotation.</title>
        <authorList>
            <consortium name="The Broad Institute Genomics Platform"/>
            <consortium name="The Broad Institute Genome Sequencing Center for Infectious Disease"/>
            <person name="Wu L."/>
            <person name="Ma J."/>
        </authorList>
    </citation>
    <scope>NUCLEOTIDE SEQUENCE [LARGE SCALE GENOMIC DNA]</scope>
    <source>
        <strain evidence="2">JCM 18720</strain>
    </source>
</reference>
<sequence length="346" mass="38255">MSQLQLLAGAEAAAQIRQHGLVPELFDRVIAASGGPKWLPLAQLDRHLLYRFFPGQQSLSLLGTSSGAWRCAMMCHPDGDQAHQRLERGYIHQRYETRPTPAEVDEQCHGLLADAVDGDGPALLANPHRRLNMILCRGRHLSGSDSRALQVLGLGGTALGNLVSRKALPLFWQRWLLSVDAETPFAPMRDLPTKRARLNQANLMPALLATGSIPLVLSGVTSPPGLPAGRYFDGGITDYHLDLPSLRTGGLTLYPHFYSQATPGWFDKKLAWRRADRNFSRVVMLAPSDQFVAHLPGAKLPDRTDFSRYDSETRIRLWEAAVAQGAALVSAFEQLRTDPLRYLRSI</sequence>
<dbReference type="SUPFAM" id="SSF52151">
    <property type="entry name" value="FabD/lysophospholipase-like"/>
    <property type="match status" value="1"/>
</dbReference>
<name>A0ABP9S513_9GAMM</name>
<evidence type="ECO:0008006" key="3">
    <source>
        <dbReference type="Google" id="ProtNLM"/>
    </source>
</evidence>